<dbReference type="EMBL" id="AP005891">
    <property type="protein sequence ID" value="BAD38364.1"/>
    <property type="molecule type" value="Genomic_DNA"/>
</dbReference>
<evidence type="ECO:0000313" key="4">
    <source>
        <dbReference type="Proteomes" id="UP000000763"/>
    </source>
</evidence>
<evidence type="ECO:0000256" key="1">
    <source>
        <dbReference type="SAM" id="MobiDB-lite"/>
    </source>
</evidence>
<evidence type="ECO:0000313" key="3">
    <source>
        <dbReference type="EMBL" id="BAD38478.1"/>
    </source>
</evidence>
<gene>
    <name evidence="2" type="ORF">B1045B05.2</name>
    <name evidence="3" type="ORF">B1342C04.49</name>
</gene>
<feature type="region of interest" description="Disordered" evidence="1">
    <location>
        <begin position="1"/>
        <end position="22"/>
    </location>
</feature>
<dbReference type="EMBL" id="AP006057">
    <property type="protein sequence ID" value="BAD38478.1"/>
    <property type="molecule type" value="Genomic_DNA"/>
</dbReference>
<name>Q67TP3_ORYSJ</name>
<reference evidence="4" key="3">
    <citation type="journal article" date="2005" name="Nature">
        <title>The map-based sequence of the rice genome.</title>
        <authorList>
            <consortium name="International rice genome sequencing project (IRGSP)"/>
            <person name="Matsumoto T."/>
            <person name="Wu J."/>
            <person name="Kanamori H."/>
            <person name="Katayose Y."/>
            <person name="Fujisawa M."/>
            <person name="Namiki N."/>
            <person name="Mizuno H."/>
            <person name="Yamamoto K."/>
            <person name="Antonio B.A."/>
            <person name="Baba T."/>
            <person name="Sakata K."/>
            <person name="Nagamura Y."/>
            <person name="Aoki H."/>
            <person name="Arikawa K."/>
            <person name="Arita K."/>
            <person name="Bito T."/>
            <person name="Chiden Y."/>
            <person name="Fujitsuka N."/>
            <person name="Fukunaka R."/>
            <person name="Hamada M."/>
            <person name="Harada C."/>
            <person name="Hayashi A."/>
            <person name="Hijishita S."/>
            <person name="Honda M."/>
            <person name="Hosokawa S."/>
            <person name="Ichikawa Y."/>
            <person name="Idonuma A."/>
            <person name="Iijima M."/>
            <person name="Ikeda M."/>
            <person name="Ikeno M."/>
            <person name="Ito K."/>
            <person name="Ito S."/>
            <person name="Ito T."/>
            <person name="Ito Y."/>
            <person name="Ito Y."/>
            <person name="Iwabuchi A."/>
            <person name="Kamiya K."/>
            <person name="Karasawa W."/>
            <person name="Kurita K."/>
            <person name="Katagiri S."/>
            <person name="Kikuta A."/>
            <person name="Kobayashi H."/>
            <person name="Kobayashi N."/>
            <person name="Machita K."/>
            <person name="Maehara T."/>
            <person name="Masukawa M."/>
            <person name="Mizubayashi T."/>
            <person name="Mukai Y."/>
            <person name="Nagasaki H."/>
            <person name="Nagata Y."/>
            <person name="Naito S."/>
            <person name="Nakashima M."/>
            <person name="Nakama Y."/>
            <person name="Nakamichi Y."/>
            <person name="Nakamura M."/>
            <person name="Meguro A."/>
            <person name="Negishi M."/>
            <person name="Ohta I."/>
            <person name="Ohta T."/>
            <person name="Okamoto M."/>
            <person name="Ono N."/>
            <person name="Saji S."/>
            <person name="Sakaguchi M."/>
            <person name="Sakai K."/>
            <person name="Shibata M."/>
            <person name="Shimokawa T."/>
            <person name="Song J."/>
            <person name="Takazaki Y."/>
            <person name="Terasawa K."/>
            <person name="Tsugane M."/>
            <person name="Tsuji K."/>
            <person name="Ueda S."/>
            <person name="Waki K."/>
            <person name="Yamagata H."/>
            <person name="Yamamoto M."/>
            <person name="Yamamoto S."/>
            <person name="Yamane H."/>
            <person name="Yoshiki S."/>
            <person name="Yoshihara R."/>
            <person name="Yukawa K."/>
            <person name="Zhong H."/>
            <person name="Yano M."/>
            <person name="Yuan Q."/>
            <person name="Ouyang S."/>
            <person name="Liu J."/>
            <person name="Jones K.M."/>
            <person name="Gansberger K."/>
            <person name="Moffat K."/>
            <person name="Hill J."/>
            <person name="Bera J."/>
            <person name="Fadrosh D."/>
            <person name="Jin S."/>
            <person name="Johri S."/>
            <person name="Kim M."/>
            <person name="Overton L."/>
            <person name="Reardon M."/>
            <person name="Tsitrin T."/>
            <person name="Vuong H."/>
            <person name="Weaver B."/>
            <person name="Ciecko A."/>
            <person name="Tallon L."/>
            <person name="Jackson J."/>
            <person name="Pai G."/>
            <person name="Aken S.V."/>
            <person name="Utterback T."/>
            <person name="Reidmuller S."/>
            <person name="Feldblyum T."/>
            <person name="Hsiao J."/>
            <person name="Zismann V."/>
            <person name="Iobst S."/>
            <person name="de Vazeille A.R."/>
            <person name="Buell C.R."/>
            <person name="Ying K."/>
            <person name="Li Y."/>
            <person name="Lu T."/>
            <person name="Huang Y."/>
            <person name="Zhao Q."/>
            <person name="Feng Q."/>
            <person name="Zhang L."/>
            <person name="Zhu J."/>
            <person name="Weng Q."/>
            <person name="Mu J."/>
            <person name="Lu Y."/>
            <person name="Fan D."/>
            <person name="Liu Y."/>
            <person name="Guan J."/>
            <person name="Zhang Y."/>
            <person name="Yu S."/>
            <person name="Liu X."/>
            <person name="Zhang Y."/>
            <person name="Hong G."/>
            <person name="Han B."/>
            <person name="Choisne N."/>
            <person name="Demange N."/>
            <person name="Orjeda G."/>
            <person name="Samain S."/>
            <person name="Cattolico L."/>
            <person name="Pelletier E."/>
            <person name="Couloux A."/>
            <person name="Segurens B."/>
            <person name="Wincker P."/>
            <person name="D'Hont A."/>
            <person name="Scarpelli C."/>
            <person name="Weissenbach J."/>
            <person name="Salanoubat M."/>
            <person name="Quetier F."/>
            <person name="Yu Y."/>
            <person name="Kim H.R."/>
            <person name="Rambo T."/>
            <person name="Currie J."/>
            <person name="Collura K."/>
            <person name="Luo M."/>
            <person name="Yang T."/>
            <person name="Ammiraju J.S.S."/>
            <person name="Engler F."/>
            <person name="Soderlund C."/>
            <person name="Wing R.A."/>
            <person name="Palmer L.E."/>
            <person name="de la Bastide M."/>
            <person name="Spiegel L."/>
            <person name="Nascimento L."/>
            <person name="Zutavern T."/>
            <person name="O'Shaughnessy A."/>
            <person name="Dike S."/>
            <person name="Dedhia N."/>
            <person name="Preston R."/>
            <person name="Balija V."/>
            <person name="McCombie W.R."/>
            <person name="Chow T."/>
            <person name="Chen H."/>
            <person name="Chung M."/>
            <person name="Chen C."/>
            <person name="Shaw J."/>
            <person name="Wu H."/>
            <person name="Hsiao K."/>
            <person name="Chao Y."/>
            <person name="Chu M."/>
            <person name="Cheng C."/>
            <person name="Hour A."/>
            <person name="Lee P."/>
            <person name="Lin S."/>
            <person name="Lin Y."/>
            <person name="Liou J."/>
            <person name="Liu S."/>
            <person name="Hsing Y."/>
            <person name="Raghuvanshi S."/>
            <person name="Mohanty A."/>
            <person name="Bharti A.K."/>
            <person name="Gaur A."/>
            <person name="Gupta V."/>
            <person name="Kumar D."/>
            <person name="Ravi V."/>
            <person name="Vij S."/>
            <person name="Kapur A."/>
            <person name="Khurana P."/>
            <person name="Khurana P."/>
            <person name="Khurana J.P."/>
            <person name="Tyagi A.K."/>
            <person name="Gaikwad K."/>
            <person name="Singh A."/>
            <person name="Dalal V."/>
            <person name="Srivastava S."/>
            <person name="Dixit A."/>
            <person name="Pal A.K."/>
            <person name="Ghazi I.A."/>
            <person name="Yadav M."/>
            <person name="Pandit A."/>
            <person name="Bhargava A."/>
            <person name="Sureshbabu K."/>
            <person name="Batra K."/>
            <person name="Sharma T.R."/>
            <person name="Mohapatra T."/>
            <person name="Singh N.K."/>
            <person name="Messing J."/>
            <person name="Nelson A.B."/>
            <person name="Fuks G."/>
            <person name="Kavchok S."/>
            <person name="Keizer G."/>
            <person name="Linton E."/>
            <person name="Llaca V."/>
            <person name="Song R."/>
            <person name="Tanyolac B."/>
            <person name="Young S."/>
            <person name="Ho-Il K."/>
            <person name="Hahn J.H."/>
            <person name="Sangsakoo G."/>
            <person name="Vanavichit A."/>
            <person name="de Mattos Luiz.A.T."/>
            <person name="Zimmer P.D."/>
            <person name="Malone G."/>
            <person name="Dellagostin O."/>
            <person name="de Oliveira A.C."/>
            <person name="Bevan M."/>
            <person name="Bancroft I."/>
            <person name="Minx P."/>
            <person name="Cordum H."/>
            <person name="Wilson R."/>
            <person name="Cheng Z."/>
            <person name="Jin W."/>
            <person name="Jiang J."/>
            <person name="Leong S.A."/>
            <person name="Iwama H."/>
            <person name="Gojobori T."/>
            <person name="Itoh T."/>
            <person name="Niimura Y."/>
            <person name="Fujii Y."/>
            <person name="Habara T."/>
            <person name="Sakai H."/>
            <person name="Sato Y."/>
            <person name="Wilson G."/>
            <person name="Kumar K."/>
            <person name="McCouch S."/>
            <person name="Juretic N."/>
            <person name="Hoen D."/>
            <person name="Wright S."/>
            <person name="Bruskiewich R."/>
            <person name="Bureau T."/>
            <person name="Miyao A."/>
            <person name="Hirochika H."/>
            <person name="Nishikawa T."/>
            <person name="Kadowaki K."/>
            <person name="Sugiura M."/>
            <person name="Burr B."/>
            <person name="Sasaki T."/>
        </authorList>
    </citation>
    <scope>NUCLEOTIDE SEQUENCE [LARGE SCALE GENOMIC DNA]</scope>
    <source>
        <strain evidence="4">cv. Nipponbare</strain>
    </source>
</reference>
<accession>Q67TP3</accession>
<protein>
    <submittedName>
        <fullName evidence="3">Uncharacterized protein</fullName>
    </submittedName>
</protein>
<dbReference type="AlphaFoldDB" id="Q67TP3"/>
<evidence type="ECO:0000313" key="2">
    <source>
        <dbReference type="EMBL" id="BAD38364.1"/>
    </source>
</evidence>
<reference evidence="4" key="4">
    <citation type="journal article" date="2008" name="Nucleic Acids Res.">
        <title>The rice annotation project database (RAP-DB): 2008 update.</title>
        <authorList>
            <consortium name="The rice annotation project (RAP)"/>
        </authorList>
    </citation>
    <scope>GENOME REANNOTATION</scope>
    <source>
        <strain evidence="4">cv. Nipponbare</strain>
    </source>
</reference>
<reference evidence="3" key="2">
    <citation type="submission" date="2002-11" db="EMBL/GenBank/DDBJ databases">
        <title>Oryza sativa nipponbare(GA3) genomic DNA, chromosome 9, BAC clone:B1342C04.</title>
        <authorList>
            <person name="Sasaki T."/>
            <person name="Matsumoto T."/>
            <person name="Katayose Y."/>
        </authorList>
    </citation>
    <scope>NUCLEOTIDE SEQUENCE</scope>
</reference>
<reference evidence="2" key="1">
    <citation type="submission" date="2002-11" db="EMBL/GenBank/DDBJ databases">
        <title>Oryza sativa nipponbare(GA3) genomic DNA, chromosome 9, BAC clone:B1045B05.</title>
        <authorList>
            <person name="Sasaki T."/>
            <person name="Matsumoto T."/>
            <person name="Katayose Y."/>
        </authorList>
    </citation>
    <scope>NUCLEOTIDE SEQUENCE</scope>
</reference>
<organism evidence="3 4">
    <name type="scientific">Oryza sativa subsp. japonica</name>
    <name type="common">Rice</name>
    <dbReference type="NCBI Taxonomy" id="39947"/>
    <lineage>
        <taxon>Eukaryota</taxon>
        <taxon>Viridiplantae</taxon>
        <taxon>Streptophyta</taxon>
        <taxon>Embryophyta</taxon>
        <taxon>Tracheophyta</taxon>
        <taxon>Spermatophyta</taxon>
        <taxon>Magnoliopsida</taxon>
        <taxon>Liliopsida</taxon>
        <taxon>Poales</taxon>
        <taxon>Poaceae</taxon>
        <taxon>BOP clade</taxon>
        <taxon>Oryzoideae</taxon>
        <taxon>Oryzeae</taxon>
        <taxon>Oryzinae</taxon>
        <taxon>Oryza</taxon>
        <taxon>Oryza sativa</taxon>
    </lineage>
</organism>
<proteinExistence type="predicted"/>
<dbReference type="Proteomes" id="UP000000763">
    <property type="component" value="Chromosome 9"/>
</dbReference>
<sequence>MRRVSRTHFPLSPARARARDGRDSNFESRLSFHLHLPHVGRRIPPLPATSEFPLLYLSSAATPSLFFPISPNSPELSIAPVPCTHPPPPLPLLRPPLGAARLAAAPRRRCRWVRVIEVHPVRTSSIEVRRRNPHPLALHLGYNMTRDWTWNCLAMLSSTSTQ</sequence>